<organism evidence="1 2">
    <name type="scientific">Brevundimonas phage vB_BgoS-Bajun</name>
    <dbReference type="NCBI Taxonomy" id="2948594"/>
    <lineage>
        <taxon>Viruses</taxon>
        <taxon>Duplodnaviria</taxon>
        <taxon>Heunggongvirae</taxon>
        <taxon>Uroviricota</taxon>
        <taxon>Caudoviricetes</taxon>
        <taxon>Dolichocephalovirinae</taxon>
    </lineage>
</organism>
<evidence type="ECO:0000313" key="2">
    <source>
        <dbReference type="Proteomes" id="UP001057427"/>
    </source>
</evidence>
<dbReference type="EMBL" id="ON529858">
    <property type="protein sequence ID" value="UTC29782.1"/>
    <property type="molecule type" value="Genomic_DNA"/>
</dbReference>
<protein>
    <submittedName>
        <fullName evidence="1">Uncharacterized protein</fullName>
    </submittedName>
</protein>
<dbReference type="Proteomes" id="UP001057427">
    <property type="component" value="Segment"/>
</dbReference>
<gene>
    <name evidence="1" type="ORF">BAJUN_01520</name>
</gene>
<keyword evidence="2" id="KW-1185">Reference proteome</keyword>
<sequence>MTERDFIATAARYGKNSVRINAHTVYSVGHKYDTPTIAGYGPQTGVREIARNLTLDEAMEIAETFGQSMKECEVAGFTLDVQKYEVDAPGGERLQPLLQALQGLPYGAQVSFKMEAGGARVIQTWLTPKTIQVREEAAKADPSVRDLEAAKARVASHITTETTHASILDIMAKEFGDWHWPTQDYLVGVCEAMERAWGKDRREMERLLDNYRERRRQTLIGNLTEDADLPDIIRVCDRLLDMRPSSSYIRKHIHAIADRTGRAPETIEKCFAALTSAADAKAQAVNEHDAAQKGIEIVSRLNTATPLETVRAEVMVMGTIAHISRATLNTLVGILATTTTCHLSELSAWAFSDKRWSA</sequence>
<accession>A0A9E7SUU3</accession>
<name>A0A9E7SUU3_9CAUD</name>
<reference evidence="1" key="1">
    <citation type="submission" date="2022-05" db="EMBL/GenBank/DDBJ databases">
        <authorList>
            <person name="Friedrich I."/>
            <person name="Poehlein A."/>
            <person name="Schneider D."/>
            <person name="Hertel R."/>
            <person name="Daniel R."/>
        </authorList>
    </citation>
    <scope>NUCLEOTIDE SEQUENCE</scope>
</reference>
<evidence type="ECO:0000313" key="1">
    <source>
        <dbReference type="EMBL" id="UTC29782.1"/>
    </source>
</evidence>
<proteinExistence type="predicted"/>